<dbReference type="Proteomes" id="UP000492821">
    <property type="component" value="Unassembled WGS sequence"/>
</dbReference>
<organism evidence="2 3">
    <name type="scientific">Panagrellus redivivus</name>
    <name type="common">Microworm</name>
    <dbReference type="NCBI Taxonomy" id="6233"/>
    <lineage>
        <taxon>Eukaryota</taxon>
        <taxon>Metazoa</taxon>
        <taxon>Ecdysozoa</taxon>
        <taxon>Nematoda</taxon>
        <taxon>Chromadorea</taxon>
        <taxon>Rhabditida</taxon>
        <taxon>Tylenchina</taxon>
        <taxon>Panagrolaimomorpha</taxon>
        <taxon>Panagrolaimoidea</taxon>
        <taxon>Panagrolaimidae</taxon>
        <taxon>Panagrellus</taxon>
    </lineage>
</organism>
<dbReference type="AlphaFoldDB" id="A0A7E4UP05"/>
<accession>A0A7E4UP05</accession>
<dbReference type="WBParaSite" id="Pan_g11042.t1">
    <property type="protein sequence ID" value="Pan_g11042.t1"/>
    <property type="gene ID" value="Pan_g11042"/>
</dbReference>
<sequence length="66" mass="6820">MHAIRGMPGWAAVIPTTATGQQAPTNKLPVALGPPFSPPQHSVEILKSGGFSSNGLWLAVRAQVSS</sequence>
<keyword evidence="2" id="KW-1185">Reference proteome</keyword>
<feature type="compositionally biased region" description="Polar residues" evidence="1">
    <location>
        <begin position="16"/>
        <end position="25"/>
    </location>
</feature>
<reference evidence="3" key="2">
    <citation type="submission" date="2020-10" db="UniProtKB">
        <authorList>
            <consortium name="WormBaseParasite"/>
        </authorList>
    </citation>
    <scope>IDENTIFICATION</scope>
</reference>
<evidence type="ECO:0000313" key="2">
    <source>
        <dbReference type="Proteomes" id="UP000492821"/>
    </source>
</evidence>
<evidence type="ECO:0000313" key="3">
    <source>
        <dbReference type="WBParaSite" id="Pan_g11042.t1"/>
    </source>
</evidence>
<feature type="region of interest" description="Disordered" evidence="1">
    <location>
        <begin position="15"/>
        <end position="34"/>
    </location>
</feature>
<protein>
    <submittedName>
        <fullName evidence="3">Secreted protein</fullName>
    </submittedName>
</protein>
<name>A0A7E4UP05_PANRE</name>
<evidence type="ECO:0000256" key="1">
    <source>
        <dbReference type="SAM" id="MobiDB-lite"/>
    </source>
</evidence>
<reference evidence="2" key="1">
    <citation type="journal article" date="2013" name="Genetics">
        <title>The draft genome and transcriptome of Panagrellus redivivus are shaped by the harsh demands of a free-living lifestyle.</title>
        <authorList>
            <person name="Srinivasan J."/>
            <person name="Dillman A.R."/>
            <person name="Macchietto M.G."/>
            <person name="Heikkinen L."/>
            <person name="Lakso M."/>
            <person name="Fracchia K.M."/>
            <person name="Antoshechkin I."/>
            <person name="Mortazavi A."/>
            <person name="Wong G."/>
            <person name="Sternberg P.W."/>
        </authorList>
    </citation>
    <scope>NUCLEOTIDE SEQUENCE [LARGE SCALE GENOMIC DNA]</scope>
    <source>
        <strain evidence="2">MT8872</strain>
    </source>
</reference>
<proteinExistence type="predicted"/>